<keyword evidence="2" id="KW-0812">Transmembrane</keyword>
<dbReference type="GO" id="GO:0003700">
    <property type="term" value="F:DNA-binding transcription factor activity"/>
    <property type="evidence" value="ECO:0007669"/>
    <property type="project" value="InterPro"/>
</dbReference>
<comment type="caution">
    <text evidence="3">The sequence shown here is derived from an EMBL/GenBank/DDBJ whole genome shotgun (WGS) entry which is preliminary data.</text>
</comment>
<accession>A0A9X1SRZ3</accession>
<sequence length="278" mass="29560">MTTETQAPAGRRRADDDFGSLFGELYRSAFTAAHSELGSRSAAEEVAHATLARAYARWPRIGDTPVGWVSSAARGQARQVLQRQPPGREVLLDDETELPAGQIPDPEPGDLAAVVRRGRWLRRRQAAGWAAAGASVVAAAILAVGLGNWMPPETPSARGGDAAPRVASGPARSDYSPIGTDPQLESGLTFGRISAGRSTQGSVRLTFTPDGGTADPAELVLDPPASLETRDYTRERDPLVTRTPEELVQHLNRSTPGGQAMAWVRLGPDGKISALREE</sequence>
<reference evidence="3" key="1">
    <citation type="submission" date="2021-11" db="EMBL/GenBank/DDBJ databases">
        <title>Streptomyces corallinus and Kineosporia corallina sp. nov., two new coral-derived marine actinobacteria.</title>
        <authorList>
            <person name="Buangrab K."/>
            <person name="Sutthacheep M."/>
            <person name="Yeemin T."/>
            <person name="Harunari E."/>
            <person name="Igarashi Y."/>
            <person name="Sripreechasak P."/>
            <person name="Kanchanasin P."/>
            <person name="Tanasupawat S."/>
            <person name="Phongsopitanun W."/>
        </authorList>
    </citation>
    <scope>NUCLEOTIDE SEQUENCE</scope>
    <source>
        <strain evidence="3">JCM 31032</strain>
    </source>
</reference>
<feature type="region of interest" description="Disordered" evidence="1">
    <location>
        <begin position="153"/>
        <end position="185"/>
    </location>
</feature>
<dbReference type="GO" id="GO:0006352">
    <property type="term" value="P:DNA-templated transcription initiation"/>
    <property type="evidence" value="ECO:0007669"/>
    <property type="project" value="InterPro"/>
</dbReference>
<gene>
    <name evidence="3" type="ORF">LR394_02325</name>
</gene>
<dbReference type="InterPro" id="IPR013325">
    <property type="entry name" value="RNA_pol_sigma_r2"/>
</dbReference>
<evidence type="ECO:0000256" key="1">
    <source>
        <dbReference type="SAM" id="MobiDB-lite"/>
    </source>
</evidence>
<organism evidence="3 4">
    <name type="scientific">Kineosporia babensis</name>
    <dbReference type="NCBI Taxonomy" id="499548"/>
    <lineage>
        <taxon>Bacteria</taxon>
        <taxon>Bacillati</taxon>
        <taxon>Actinomycetota</taxon>
        <taxon>Actinomycetes</taxon>
        <taxon>Kineosporiales</taxon>
        <taxon>Kineosporiaceae</taxon>
        <taxon>Kineosporia</taxon>
    </lineage>
</organism>
<evidence type="ECO:0000256" key="2">
    <source>
        <dbReference type="SAM" id="Phobius"/>
    </source>
</evidence>
<keyword evidence="2" id="KW-1133">Transmembrane helix</keyword>
<keyword evidence="2" id="KW-0472">Membrane</keyword>
<dbReference type="AlphaFoldDB" id="A0A9X1SRZ3"/>
<evidence type="ECO:0000313" key="3">
    <source>
        <dbReference type="EMBL" id="MCD5309716.1"/>
    </source>
</evidence>
<dbReference type="EMBL" id="JAJOMB010000001">
    <property type="protein sequence ID" value="MCD5309716.1"/>
    <property type="molecule type" value="Genomic_DNA"/>
</dbReference>
<dbReference type="RefSeq" id="WP_231438636.1">
    <property type="nucleotide sequence ID" value="NZ_JAJOMB010000001.1"/>
</dbReference>
<dbReference type="Proteomes" id="UP001138997">
    <property type="component" value="Unassembled WGS sequence"/>
</dbReference>
<name>A0A9X1SRZ3_9ACTN</name>
<proteinExistence type="predicted"/>
<keyword evidence="4" id="KW-1185">Reference proteome</keyword>
<evidence type="ECO:0000313" key="4">
    <source>
        <dbReference type="Proteomes" id="UP001138997"/>
    </source>
</evidence>
<dbReference type="SUPFAM" id="SSF88946">
    <property type="entry name" value="Sigma2 domain of RNA polymerase sigma factors"/>
    <property type="match status" value="1"/>
</dbReference>
<feature type="transmembrane region" description="Helical" evidence="2">
    <location>
        <begin position="126"/>
        <end position="150"/>
    </location>
</feature>
<protein>
    <submittedName>
        <fullName evidence="3">Uncharacterized protein</fullName>
    </submittedName>
</protein>